<dbReference type="Pfam" id="PF04282">
    <property type="entry name" value="DUF438"/>
    <property type="match status" value="1"/>
</dbReference>
<accession>G7WH45</accession>
<dbReference type="InterPro" id="IPR012312">
    <property type="entry name" value="Hemerythrin-like"/>
</dbReference>
<dbReference type="OrthoDB" id="9769774at2"/>
<gene>
    <name evidence="4" type="ordered locus">Desor_4116</name>
</gene>
<dbReference type="Pfam" id="PF13596">
    <property type="entry name" value="PAS_10"/>
    <property type="match status" value="1"/>
</dbReference>
<dbReference type="InterPro" id="IPR038062">
    <property type="entry name" value="ScdA-like_N_sf"/>
</dbReference>
<dbReference type="SUPFAM" id="SSF140683">
    <property type="entry name" value="SP0561-like"/>
    <property type="match status" value="1"/>
</dbReference>
<proteinExistence type="predicted"/>
<dbReference type="Proteomes" id="UP000006346">
    <property type="component" value="Chromosome"/>
</dbReference>
<reference evidence="5" key="1">
    <citation type="submission" date="2011-11" db="EMBL/GenBank/DDBJ databases">
        <title>Complete sequence of Desulfosporosinus orientis DSM 765.</title>
        <authorList>
            <person name="Lucas S."/>
            <person name="Han J."/>
            <person name="Lapidus A."/>
            <person name="Cheng J.-F."/>
            <person name="Goodwin L."/>
            <person name="Pitluck S."/>
            <person name="Peters L."/>
            <person name="Ovchinnikova G."/>
            <person name="Teshima H."/>
            <person name="Detter J.C."/>
            <person name="Han C."/>
            <person name="Tapia R."/>
            <person name="Land M."/>
            <person name="Hauser L."/>
            <person name="Kyrpides N."/>
            <person name="Ivanova N."/>
            <person name="Pagani I."/>
            <person name="Pester M."/>
            <person name="Spring S."/>
            <person name="Ollivier B."/>
            <person name="Rattei T."/>
            <person name="Klenk H.-P."/>
            <person name="Wagner M."/>
            <person name="Loy A."/>
            <person name="Woyke T."/>
        </authorList>
    </citation>
    <scope>NUCLEOTIDE SEQUENCE [LARGE SCALE GENOMIC DNA]</scope>
    <source>
        <strain evidence="5">ATCC 19365 / DSM 765 / NCIMB 8382 / VKM B-1628</strain>
    </source>
</reference>
<organism evidence="4 5">
    <name type="scientific">Desulfosporosinus orientis (strain ATCC 19365 / DSM 765 / NCIMB 8382 / VKM B-1628 / Singapore I)</name>
    <name type="common">Desulfotomaculum orientis</name>
    <dbReference type="NCBI Taxonomy" id="768706"/>
    <lineage>
        <taxon>Bacteria</taxon>
        <taxon>Bacillati</taxon>
        <taxon>Bacillota</taxon>
        <taxon>Clostridia</taxon>
        <taxon>Eubacteriales</taxon>
        <taxon>Desulfitobacteriaceae</taxon>
        <taxon>Desulfosporosinus</taxon>
    </lineage>
</organism>
<dbReference type="PANTHER" id="PTHR39966">
    <property type="entry name" value="BLL2471 PROTEIN-RELATED"/>
    <property type="match status" value="1"/>
</dbReference>
<dbReference type="Pfam" id="PF01814">
    <property type="entry name" value="Hemerythrin"/>
    <property type="match status" value="1"/>
</dbReference>
<dbReference type="EMBL" id="CP003108">
    <property type="protein sequence ID" value="AET69553.1"/>
    <property type="molecule type" value="Genomic_DNA"/>
</dbReference>
<evidence type="ECO:0000259" key="1">
    <source>
        <dbReference type="Pfam" id="PF01814"/>
    </source>
</evidence>
<feature type="domain" description="DUF1858" evidence="3">
    <location>
        <begin position="6"/>
        <end position="62"/>
    </location>
</feature>
<evidence type="ECO:0000259" key="3">
    <source>
        <dbReference type="Pfam" id="PF08984"/>
    </source>
</evidence>
<reference evidence="4 5" key="2">
    <citation type="journal article" date="2012" name="J. Bacteriol.">
        <title>Complete genome sequences of Desulfosporosinus orientis DSM765T, Desulfosporosinus youngiae DSM17734T, Desulfosporosinus meridiei DSM13257T, and Desulfosporosinus acidiphilus DSM22704T.</title>
        <authorList>
            <person name="Pester M."/>
            <person name="Brambilla E."/>
            <person name="Alazard D."/>
            <person name="Rattei T."/>
            <person name="Weinmaier T."/>
            <person name="Han J."/>
            <person name="Lucas S."/>
            <person name="Lapidus A."/>
            <person name="Cheng J.F."/>
            <person name="Goodwin L."/>
            <person name="Pitluck S."/>
            <person name="Peters L."/>
            <person name="Ovchinnikova G."/>
            <person name="Teshima H."/>
            <person name="Detter J.C."/>
            <person name="Han C.S."/>
            <person name="Tapia R."/>
            <person name="Land M.L."/>
            <person name="Hauser L."/>
            <person name="Kyrpides N.C."/>
            <person name="Ivanova N.N."/>
            <person name="Pagani I."/>
            <person name="Huntmann M."/>
            <person name="Wei C.L."/>
            <person name="Davenport K.W."/>
            <person name="Daligault H."/>
            <person name="Chain P.S."/>
            <person name="Chen A."/>
            <person name="Mavromatis K."/>
            <person name="Markowitz V."/>
            <person name="Szeto E."/>
            <person name="Mikhailova N."/>
            <person name="Pati A."/>
            <person name="Wagner M."/>
            <person name="Woyke T."/>
            <person name="Ollivier B."/>
            <person name="Klenk H.P."/>
            <person name="Spring S."/>
            <person name="Loy A."/>
        </authorList>
    </citation>
    <scope>NUCLEOTIDE SEQUENCE [LARGE SCALE GENOMIC DNA]</scope>
    <source>
        <strain evidence="5">ATCC 19365 / DSM 765 / NCIMB 8382 / VKM B-1628</strain>
    </source>
</reference>
<evidence type="ECO:0000259" key="2">
    <source>
        <dbReference type="Pfam" id="PF04282"/>
    </source>
</evidence>
<dbReference type="KEGG" id="dor:Desor_4116"/>
<dbReference type="Gene3D" id="1.10.3910.10">
    <property type="entry name" value="SP0561-like"/>
    <property type="match status" value="1"/>
</dbReference>
<dbReference type="SUPFAM" id="SSF55785">
    <property type="entry name" value="PYP-like sensor domain (PAS domain)"/>
    <property type="match status" value="1"/>
</dbReference>
<feature type="domain" description="Hemerythrin-like" evidence="1">
    <location>
        <begin position="167"/>
        <end position="303"/>
    </location>
</feature>
<dbReference type="InterPro" id="IPR007380">
    <property type="entry name" value="DUF438"/>
</dbReference>
<feature type="domain" description="DUF438" evidence="2">
    <location>
        <begin position="91"/>
        <end position="155"/>
    </location>
</feature>
<dbReference type="Gene3D" id="3.30.450.20">
    <property type="entry name" value="PAS domain"/>
    <property type="match status" value="1"/>
</dbReference>
<dbReference type="PATRIC" id="fig|768706.3.peg.4169"/>
<dbReference type="InterPro" id="IPR015077">
    <property type="entry name" value="DUF1858"/>
</dbReference>
<evidence type="ECO:0000313" key="5">
    <source>
        <dbReference type="Proteomes" id="UP000006346"/>
    </source>
</evidence>
<dbReference type="RefSeq" id="WP_014186360.1">
    <property type="nucleotide sequence ID" value="NC_016584.1"/>
</dbReference>
<dbReference type="InterPro" id="IPR035965">
    <property type="entry name" value="PAS-like_dom_sf"/>
</dbReference>
<name>G7WH45_DESOD</name>
<dbReference type="HOGENOM" id="CLU_026706_1_0_9"/>
<protein>
    <recommendedName>
        <fullName evidence="6">PAC domain-containing protein</fullName>
    </recommendedName>
</protein>
<dbReference type="GO" id="GO:0005886">
    <property type="term" value="C:plasma membrane"/>
    <property type="evidence" value="ECO:0007669"/>
    <property type="project" value="TreeGrafter"/>
</dbReference>
<dbReference type="eggNOG" id="COG2461">
    <property type="taxonomic scope" value="Bacteria"/>
</dbReference>
<dbReference type="STRING" id="768706.Desor_4116"/>
<evidence type="ECO:0000313" key="4">
    <source>
        <dbReference type="EMBL" id="AET69553.1"/>
    </source>
</evidence>
<dbReference type="PANTHER" id="PTHR39966:SF3">
    <property type="entry name" value="DUF438 DOMAIN-CONTAINING PROTEIN"/>
    <property type="match status" value="1"/>
</dbReference>
<evidence type="ECO:0008006" key="6">
    <source>
        <dbReference type="Google" id="ProtNLM"/>
    </source>
</evidence>
<dbReference type="Pfam" id="PF08984">
    <property type="entry name" value="DUF1858"/>
    <property type="match status" value="1"/>
</dbReference>
<keyword evidence="5" id="KW-1185">Reference proteome</keyword>
<sequence length="489" mass="55951">MSEPIIDLTQSLYDLTENYPELIPILKEMGLEGAANPILRQTVGRKLTVSEGLQRHGISLEEAREKLSAKGFQVLSEEDPVKKRKDRREQLKGIIRDIHRQANPMELRERFKDLLSDVGASEIAQLEQELIQEGLPEMEIKSLCDVHAAVFEEGLNNQIVVEEQGGHPVHTFKKENRELEKIVNSLNQVFDYLSQGEKVPAEKDIAEWRRLHERLLGIEKHYSRKENILFAYLEKHGVTAPPKVMWAIHDDIRGLLKKVSNCLESRELNENELKKTIENIARPLLKMITDMIYKEENIMFPMCLETLSDEEWAEVAEQSEEIGYLVEPDKGWKPVVSGEGAAAQFRSAGSMPGVSEAEVSFETGVLTQKQLNLMLNNLPVDITFVDEQDTVRYFTLGKDRIFQRSKAIIGRKVQNCHPPDSVHIVEDILKDFRSGKKETASFWLHLGEKYVLIQYFALRDEKGSYAGTIEVSQDITEIQQIQGEKRIYS</sequence>
<dbReference type="Gene3D" id="1.20.120.520">
    <property type="entry name" value="nmb1532 protein domain like"/>
    <property type="match status" value="1"/>
</dbReference>
<dbReference type="AlphaFoldDB" id="G7WH45"/>